<dbReference type="Proteomes" id="UP000199063">
    <property type="component" value="Unassembled WGS sequence"/>
</dbReference>
<accession>A0A1H0BDH5</accession>
<evidence type="ECO:0000313" key="3">
    <source>
        <dbReference type="Proteomes" id="UP000199063"/>
    </source>
</evidence>
<reference evidence="3" key="1">
    <citation type="submission" date="2016-10" db="EMBL/GenBank/DDBJ databases">
        <authorList>
            <person name="Varghese N."/>
            <person name="Submissions S."/>
        </authorList>
    </citation>
    <scope>NUCLEOTIDE SEQUENCE [LARGE SCALE GENOMIC DNA]</scope>
    <source>
        <strain evidence="3">CGMCC 4.7042</strain>
    </source>
</reference>
<dbReference type="EMBL" id="FNHI01000027">
    <property type="protein sequence ID" value="SDN43732.1"/>
    <property type="molecule type" value="Genomic_DNA"/>
</dbReference>
<evidence type="ECO:0000313" key="2">
    <source>
        <dbReference type="EMBL" id="SDN43732.1"/>
    </source>
</evidence>
<name>A0A1H0BDH5_9ACTN</name>
<dbReference type="STRING" id="1196353.SAMN05444921_1279"/>
<sequence>MSAACPRSGDHGRSARQAAPGASRVGARRRHPAQRPQRDPAPSTNRRGAAVPVEPADRCRWRGGAVTGSYGAWNLADAVQVARAGTVTGAHGASMLRDEIAGGRFLSGTRAEAGGNGPSRRELSHRRAAQLGNRPALPRPRSGDPRPSTGRGVSTVCVTSFAQTTGVGAVVSAAEYSAAKRDRLSCPPRLLPAAAAGQRRPCRVIAVAVAPGPPGGPVDGGARWTVLGPLGTRGRAACPRGCPGRAPGPWAAGDNRVREREP</sequence>
<feature type="region of interest" description="Disordered" evidence="1">
    <location>
        <begin position="107"/>
        <end position="152"/>
    </location>
</feature>
<dbReference type="AlphaFoldDB" id="A0A1H0BDH5"/>
<evidence type="ECO:0000256" key="1">
    <source>
        <dbReference type="SAM" id="MobiDB-lite"/>
    </source>
</evidence>
<organism evidence="2 3">
    <name type="scientific">Streptomyces wuyuanensis</name>
    <dbReference type="NCBI Taxonomy" id="1196353"/>
    <lineage>
        <taxon>Bacteria</taxon>
        <taxon>Bacillati</taxon>
        <taxon>Actinomycetota</taxon>
        <taxon>Actinomycetes</taxon>
        <taxon>Kitasatosporales</taxon>
        <taxon>Streptomycetaceae</taxon>
        <taxon>Streptomyces</taxon>
    </lineage>
</organism>
<feature type="region of interest" description="Disordered" evidence="1">
    <location>
        <begin position="1"/>
        <end position="60"/>
    </location>
</feature>
<keyword evidence="3" id="KW-1185">Reference proteome</keyword>
<feature type="region of interest" description="Disordered" evidence="1">
    <location>
        <begin position="236"/>
        <end position="262"/>
    </location>
</feature>
<proteinExistence type="predicted"/>
<feature type="compositionally biased region" description="Low complexity" evidence="1">
    <location>
        <begin position="236"/>
        <end position="253"/>
    </location>
</feature>
<protein>
    <submittedName>
        <fullName evidence="2">Uncharacterized protein</fullName>
    </submittedName>
</protein>
<gene>
    <name evidence="2" type="ORF">SAMN05444921_1279</name>
</gene>